<evidence type="ECO:0000313" key="1">
    <source>
        <dbReference type="EMBL" id="KAJ7571315.1"/>
    </source>
</evidence>
<gene>
    <name evidence="1" type="ORF">O6H91_01G159100</name>
</gene>
<proteinExistence type="predicted"/>
<name>A0ACC2EY66_DIPCM</name>
<keyword evidence="2" id="KW-1185">Reference proteome</keyword>
<sequence>MQTFSIGAFVPLTLLSAAFVCWNLISLLFLLAFFLVQYKTQRSVIHGRSRQKVWVLVVLLATAVISLEGLVEIAWAIFGKQWNFSHSSILDLLGFSRLNPWKSNSGVLLSLLPQFLVIVTAACTLYYEQTGGFQVQQQFWDEAVAEFRANLRSFLLPMIQVIVGVVHPSWISFPYFVCSCAGLLHWSLTNNFVGLSWGWRPLLFYNGVHILMLYVRQLPISLSESISKAATYAGLFKMTKDWSWLEIVQAMSLILLYVLLSVAIGDVDDMGYSLVSSGVGELLPLSTSRWSSAPESFSQESSLSESLLRDQSPAYHIETLCLGVMAKSFKGLTVGKGFSPQLCALSSRWWAVEHRRLKAFRSAAISFFTYGFPVCMFALVCWSFKFESFFAFFLLLYVGYVLYAFPSLYILRHLNVALLGFILIWALSTYFFNAAFSVMDYNFKLDMDLWNTIGLWHYSSPGLLILAQFALGVLVATDIFVSNSILDCLNEAESVNGDDQGPIEEDVQNATVLFLAVTAWCIRKSAHVISLVLIFVVARKDGLLHAVYMIFFMIYLVYPSAATRTRKYLILFCELHFALLYLLQLDWISMQLESHAAFCKPILSQLGIWDKAGFEDFAVVSTLLCFCAIQDHGLKVINSLSVTVQQQNATSVDMGFSRVQACNSVLLSVFASQSFGYLQQESRSNVIWITKYLTAIGESFRATYRSFGTHIVFATVLLVLYAAGQNYVSLGYMCFLLFWIIGRQMLGETTRHLWLPLMIFAGLVFLFRYVITVFPDLQMQLSKCFNLRADLGFDPNATLVENLWDPLAILSALQLYRYERSQTAVSAEDGDQLGDHIDPNRGYIGFFKRLLILHSGKFLIISTFYAAITPVSAAGFLYALMIICTSTMSKTCRFPGQLCAFYSGLLIISEYVYQMWGSQAEMFPGQIHGPFMHWLGFRVYSKGFWGTESGARSKVIVLIACMLQYCTFKWLDQLPASLQADERDGEPCLLFLPYPRRDKVRNLFPSDKGCLLQQTLATHEVDKNKQVLLYSEPQSSVRGSEKISRTYCQQLDTSIAQASAEGPKAIDLPATNLSLKKFKLEKSPSDNLWEISRESKKWSKRAMLFLKRERYEAQLRTLKIYFKHTVEHFFKLYGLEINMLGLLIGSFAVLNVISLVYVLLLALYVLVSRRSLKILWPLFVLLFASIMVLEYVALGKIPPSWSIPHTLGESEVHCHECWKNPSKYFDFCSRCWLGIVVDDRQMLVAYFMVYLISCMQLRANLSSDGSENGLFHSAVIPASDRMAWQEISYNTIEQWTWLDHLRFLYYCHLLHVVLLLVFITGTLQYDLLHLGYLAFSMVFFRMRATIMRKRNRIFFFLRLYNFALIIASLVFQAPFFGYLEGQGCTLPNYFVNIFGLYKYDYGFKITARSALVDITIFCLVGLQSHIFRTKEFEQVLRYLEAQQVEARAHAQERKAAWKKKQLQRVRDVEEYKRRRHLQVDKIKTDMVRLQHRLDVLSSAGKFSAAAAPLVELVDCVNKPFQSPSLRPSYSEPHTPIAVDPYTLDSNTVTRGGQSGQNSMLSAEDLEHPYIKSNISSLRRRKRHLDFDYASGYDNPARVNNEVSLTEENNYMPDQITKSAEIMEDVLEDSSDGTNNPLSSERECADNIQEIDHQQKQGLLSGVHLLEDGVAQMHQLGNKALANLADLLNIDQTDSDDTENSSAEDDARGDNKKQEDSPQISSAVKKDEGATSTDQKTAMSETLHRLSVLLLYCWSKLVSHTDIVCYFFFVLVYVWNFSLLTLVFPAVLFLYALTANPGPSQNFWLGMLIYIEINILLQYMYQILVTHCGNGTLSLWLKKLGIPGGDMSHSFVTSVLPLFLVYLATLTQSSIKARDGEWMSVSETSAFPLNRHIAGRDNQAMGNHTQLTWKQRVSNAWVSTKGWFKKIGRRLLRGWKALTHGSETPPHFVQVTMRIGHWPADGIQPERIESAFNRLLTFVHQKETKVHLQDEFPNCVSRVRVESIENSPDDSHIALAVLEVIYAAPPRGHPDGTDYVSLTPAADVASEILQLQHEGKLVEAGIPYPIKTVVAGGKREIDLYAYIFGTDLIAFLYVALFYQSALKNSPEFLYVYQLEDQFPKDFVFVLMTLFFLIVLDRVLYLSSSATIRVLYYYFSLCLYTAYVTNFVWGMELVDQSHAEGYFFQLLPLRGFFLIKALSLSFQALQIKYGMPYKSNLYGQFLTRKITNLNWLGFRIYRALPFLFELRCVLDWSCTTTSLTMYDWLKLEDIYASLFLVQCDIKLSREKHHIGQKQGIWIKFFSGICVFLLLICVIWAPMLMYSSGNPTNIVNQILEVHTQIHVKAGGGSFSLYETRLCELPFMEEVRRSGFDLDPNGILASYDIKDIQLICCQADADILWLIPPPTLQRMINLLDESSIIKSKWDFYRERPKTKETATYLQEISDSTIGPQLQEVLKGTHSTFSIPDMYPRYFRVTGAGEARQLEGTVEMESGNLTLNQGKQPWWSFVRNNATKQDGCGNMTGPLAIAVSEEVPKGLIGDTLSKFSIWSLYITFVMAVGRFIRLQCADLRMRIPYENLPSCDRLLAICEDIYAARAEGELELEEGLFWTLVKIYRSPHILMEYTKVD</sequence>
<accession>A0ACC2EY66</accession>
<dbReference type="EMBL" id="CM055092">
    <property type="protein sequence ID" value="KAJ7571315.1"/>
    <property type="molecule type" value="Genomic_DNA"/>
</dbReference>
<dbReference type="Proteomes" id="UP001162992">
    <property type="component" value="Chromosome 1"/>
</dbReference>
<protein>
    <submittedName>
        <fullName evidence="1">Uncharacterized protein</fullName>
    </submittedName>
</protein>
<evidence type="ECO:0000313" key="2">
    <source>
        <dbReference type="Proteomes" id="UP001162992"/>
    </source>
</evidence>
<reference evidence="2" key="1">
    <citation type="journal article" date="2024" name="Proc. Natl. Acad. Sci. U.S.A.">
        <title>Extraordinary preservation of gene collinearity over three hundred million years revealed in homosporous lycophytes.</title>
        <authorList>
            <person name="Li C."/>
            <person name="Wickell D."/>
            <person name="Kuo L.Y."/>
            <person name="Chen X."/>
            <person name="Nie B."/>
            <person name="Liao X."/>
            <person name="Peng D."/>
            <person name="Ji J."/>
            <person name="Jenkins J."/>
            <person name="Williams M."/>
            <person name="Shu S."/>
            <person name="Plott C."/>
            <person name="Barry K."/>
            <person name="Rajasekar S."/>
            <person name="Grimwood J."/>
            <person name="Han X."/>
            <person name="Sun S."/>
            <person name="Hou Z."/>
            <person name="He W."/>
            <person name="Dai G."/>
            <person name="Sun C."/>
            <person name="Schmutz J."/>
            <person name="Leebens-Mack J.H."/>
            <person name="Li F.W."/>
            <person name="Wang L."/>
        </authorList>
    </citation>
    <scope>NUCLEOTIDE SEQUENCE [LARGE SCALE GENOMIC DNA]</scope>
    <source>
        <strain evidence="2">cv. PW_Plant_1</strain>
    </source>
</reference>
<organism evidence="1 2">
    <name type="scientific">Diphasiastrum complanatum</name>
    <name type="common">Issler's clubmoss</name>
    <name type="synonym">Lycopodium complanatum</name>
    <dbReference type="NCBI Taxonomy" id="34168"/>
    <lineage>
        <taxon>Eukaryota</taxon>
        <taxon>Viridiplantae</taxon>
        <taxon>Streptophyta</taxon>
        <taxon>Embryophyta</taxon>
        <taxon>Tracheophyta</taxon>
        <taxon>Lycopodiopsida</taxon>
        <taxon>Lycopodiales</taxon>
        <taxon>Lycopodiaceae</taxon>
        <taxon>Lycopodioideae</taxon>
        <taxon>Diphasiastrum</taxon>
    </lineage>
</organism>
<comment type="caution">
    <text evidence="1">The sequence shown here is derived from an EMBL/GenBank/DDBJ whole genome shotgun (WGS) entry which is preliminary data.</text>
</comment>